<dbReference type="Proteomes" id="UP000054323">
    <property type="component" value="Unassembled WGS sequence"/>
</dbReference>
<reference evidence="2" key="1">
    <citation type="journal article" date="2015" name="MBio">
        <title>Genome-Resolved Metagenomic Analysis Reveals Roles for Candidate Phyla and Other Microbial Community Members in Biogeochemical Transformations in Oil Reservoirs.</title>
        <authorList>
            <person name="Hu P."/>
            <person name="Tom L."/>
            <person name="Singh A."/>
            <person name="Thomas B.C."/>
            <person name="Baker B.J."/>
            <person name="Piceno Y.M."/>
            <person name="Andersen G.L."/>
            <person name="Banfield J.F."/>
        </authorList>
    </citation>
    <scope>NUCLEOTIDE SEQUENCE [LARGE SCALE GENOMIC DNA]</scope>
</reference>
<accession>A0A101GP86</accession>
<evidence type="ECO:0000313" key="2">
    <source>
        <dbReference type="Proteomes" id="UP000054323"/>
    </source>
</evidence>
<gene>
    <name evidence="1" type="ORF">XD82_0798</name>
</gene>
<sequence>MVNPMEEICTWVMITLRTAQATEAKSMASTAWQTMLF</sequence>
<evidence type="ECO:0000313" key="1">
    <source>
        <dbReference type="EMBL" id="KUK62105.1"/>
    </source>
</evidence>
<dbReference type="AlphaFoldDB" id="A0A101GP86"/>
<organism evidence="1 2">
    <name type="scientific">Methanoculleus marisnigri</name>
    <dbReference type="NCBI Taxonomy" id="2198"/>
    <lineage>
        <taxon>Archaea</taxon>
        <taxon>Methanobacteriati</taxon>
        <taxon>Methanobacteriota</taxon>
        <taxon>Stenosarchaea group</taxon>
        <taxon>Methanomicrobia</taxon>
        <taxon>Methanomicrobiales</taxon>
        <taxon>Methanomicrobiaceae</taxon>
        <taxon>Methanoculleus</taxon>
    </lineage>
</organism>
<name>A0A101GP86_9EURY</name>
<comment type="caution">
    <text evidence="1">The sequence shown here is derived from an EMBL/GenBank/DDBJ whole genome shotgun (WGS) entry which is preliminary data.</text>
</comment>
<protein>
    <submittedName>
        <fullName evidence="1">Uncharacterized protein</fullName>
    </submittedName>
</protein>
<dbReference type="PATRIC" id="fig|2198.4.peg.1077"/>
<dbReference type="EMBL" id="LGGD01000081">
    <property type="protein sequence ID" value="KUK62105.1"/>
    <property type="molecule type" value="Genomic_DNA"/>
</dbReference>
<proteinExistence type="predicted"/>